<comment type="caution">
    <text evidence="1">The sequence shown here is derived from an EMBL/GenBank/DDBJ whole genome shotgun (WGS) entry which is preliminary data.</text>
</comment>
<proteinExistence type="predicted"/>
<dbReference type="EMBL" id="ML978840">
    <property type="protein sequence ID" value="KAF2083182.1"/>
    <property type="molecule type" value="Genomic_DNA"/>
</dbReference>
<name>A0A9P4HLU6_9PEZI</name>
<dbReference type="Proteomes" id="UP000799776">
    <property type="component" value="Unassembled WGS sequence"/>
</dbReference>
<gene>
    <name evidence="1" type="ORF">K490DRAFT_60710</name>
</gene>
<protein>
    <submittedName>
        <fullName evidence="1">Uncharacterized protein</fullName>
    </submittedName>
</protein>
<keyword evidence="2" id="KW-1185">Reference proteome</keyword>
<dbReference type="AlphaFoldDB" id="A0A9P4HLU6"/>
<accession>A0A9P4HLU6</accession>
<evidence type="ECO:0000313" key="1">
    <source>
        <dbReference type="EMBL" id="KAF2083182.1"/>
    </source>
</evidence>
<organism evidence="1 2">
    <name type="scientific">Saccharata proteae CBS 121410</name>
    <dbReference type="NCBI Taxonomy" id="1314787"/>
    <lineage>
        <taxon>Eukaryota</taxon>
        <taxon>Fungi</taxon>
        <taxon>Dikarya</taxon>
        <taxon>Ascomycota</taxon>
        <taxon>Pezizomycotina</taxon>
        <taxon>Dothideomycetes</taxon>
        <taxon>Dothideomycetes incertae sedis</taxon>
        <taxon>Botryosphaeriales</taxon>
        <taxon>Saccharataceae</taxon>
        <taxon>Saccharata</taxon>
    </lineage>
</organism>
<sequence>MSSYSPLLAVVSQYGIITALAKHLQYFDLHNLAALDSSFRREIKDVGKPGTAHADGSRHDAAAAAATTTGTAGLIVSSDRAAQRPTKLWKMLAQLTTKECQQYEDRGKWGNPCWNGACPWGRCPFEALMDDFEYVRRCLGIANRLNKCRNPGCERAVCFVCWWMTHCSNQMRRRGGGRSRNYCAKCFASDTIPAAHEGVPAESTRAKAADEGRFCQCGSAVFCSACYNETDMFGRPLDPEREQRWEDLKQVSFMRYTNLKHSLGAEALARQYMDPSSPASWEVRAPGTALHQKCWSCQQQLSEKEFASFLACRLCSLPVATNPCNDVDHQLWPGTGADDWRTMVDFHKANSKIGCKYQEDPAIVREGLEMSLRRSSGRAITWIKSCSNGTLYDRCFPPERRLRLLGEHMWELRVPSRTDRTGTN</sequence>
<evidence type="ECO:0000313" key="2">
    <source>
        <dbReference type="Proteomes" id="UP000799776"/>
    </source>
</evidence>
<reference evidence="1" key="1">
    <citation type="journal article" date="2020" name="Stud. Mycol.">
        <title>101 Dothideomycetes genomes: a test case for predicting lifestyles and emergence of pathogens.</title>
        <authorList>
            <person name="Haridas S."/>
            <person name="Albert R."/>
            <person name="Binder M."/>
            <person name="Bloem J."/>
            <person name="Labutti K."/>
            <person name="Salamov A."/>
            <person name="Andreopoulos B."/>
            <person name="Baker S."/>
            <person name="Barry K."/>
            <person name="Bills G."/>
            <person name="Bluhm B."/>
            <person name="Cannon C."/>
            <person name="Castanera R."/>
            <person name="Culley D."/>
            <person name="Daum C."/>
            <person name="Ezra D."/>
            <person name="Gonzalez J."/>
            <person name="Henrissat B."/>
            <person name="Kuo A."/>
            <person name="Liang C."/>
            <person name="Lipzen A."/>
            <person name="Lutzoni F."/>
            <person name="Magnuson J."/>
            <person name="Mondo S."/>
            <person name="Nolan M."/>
            <person name="Ohm R."/>
            <person name="Pangilinan J."/>
            <person name="Park H.-J."/>
            <person name="Ramirez L."/>
            <person name="Alfaro M."/>
            <person name="Sun H."/>
            <person name="Tritt A."/>
            <person name="Yoshinaga Y."/>
            <person name="Zwiers L.-H."/>
            <person name="Turgeon B."/>
            <person name="Goodwin S."/>
            <person name="Spatafora J."/>
            <person name="Crous P."/>
            <person name="Grigoriev I."/>
        </authorList>
    </citation>
    <scope>NUCLEOTIDE SEQUENCE</scope>
    <source>
        <strain evidence="1">CBS 121410</strain>
    </source>
</reference>